<evidence type="ECO:0000313" key="4">
    <source>
        <dbReference type="Proteomes" id="UP001595604"/>
    </source>
</evidence>
<feature type="domain" description="Glycosyl transferase family 1" evidence="1">
    <location>
        <begin position="190"/>
        <end position="328"/>
    </location>
</feature>
<feature type="domain" description="Glycosyltransferase subfamily 4-like N-terminal" evidence="2">
    <location>
        <begin position="16"/>
        <end position="165"/>
    </location>
</feature>
<dbReference type="EMBL" id="JBHRTQ010000009">
    <property type="protein sequence ID" value="MFC3174846.1"/>
    <property type="molecule type" value="Genomic_DNA"/>
</dbReference>
<evidence type="ECO:0000259" key="1">
    <source>
        <dbReference type="Pfam" id="PF00534"/>
    </source>
</evidence>
<keyword evidence="3" id="KW-0328">Glycosyltransferase</keyword>
<protein>
    <submittedName>
        <fullName evidence="3">Glycosyltransferase</fullName>
        <ecNumber evidence="3">2.4.-.-</ecNumber>
    </submittedName>
</protein>
<dbReference type="Proteomes" id="UP001595604">
    <property type="component" value="Unassembled WGS sequence"/>
</dbReference>
<dbReference type="Pfam" id="PF00534">
    <property type="entry name" value="Glycos_transf_1"/>
    <property type="match status" value="1"/>
</dbReference>
<dbReference type="InterPro" id="IPR001296">
    <property type="entry name" value="Glyco_trans_1"/>
</dbReference>
<dbReference type="InterPro" id="IPR028098">
    <property type="entry name" value="Glyco_trans_4-like_N"/>
</dbReference>
<comment type="caution">
    <text evidence="3">The sequence shown here is derived from an EMBL/GenBank/DDBJ whole genome shotgun (WGS) entry which is preliminary data.</text>
</comment>
<proteinExistence type="predicted"/>
<dbReference type="Gene3D" id="3.40.50.2000">
    <property type="entry name" value="Glycogen Phosphorylase B"/>
    <property type="match status" value="2"/>
</dbReference>
<dbReference type="PANTHER" id="PTHR12526">
    <property type="entry name" value="GLYCOSYLTRANSFERASE"/>
    <property type="match status" value="1"/>
</dbReference>
<reference evidence="4" key="1">
    <citation type="journal article" date="2019" name="Int. J. Syst. Evol. Microbiol.">
        <title>The Global Catalogue of Microorganisms (GCM) 10K type strain sequencing project: providing services to taxonomists for standard genome sequencing and annotation.</title>
        <authorList>
            <consortium name="The Broad Institute Genomics Platform"/>
            <consortium name="The Broad Institute Genome Sequencing Center for Infectious Disease"/>
            <person name="Wu L."/>
            <person name="Ma J."/>
        </authorList>
    </citation>
    <scope>NUCLEOTIDE SEQUENCE [LARGE SCALE GENOMIC DNA]</scope>
    <source>
        <strain evidence="4">KCTC 42984</strain>
    </source>
</reference>
<dbReference type="RefSeq" id="WP_379510226.1">
    <property type="nucleotide sequence ID" value="NZ_JBHRTQ010000009.1"/>
</dbReference>
<keyword evidence="3" id="KW-0808">Transferase</keyword>
<name>A0ABV7IW85_9SPHN</name>
<dbReference type="PANTHER" id="PTHR12526:SF636">
    <property type="entry name" value="BLL3647 PROTEIN"/>
    <property type="match status" value="1"/>
</dbReference>
<organism evidence="3 4">
    <name type="scientific">Novosphingobium bradum</name>
    <dbReference type="NCBI Taxonomy" id="1737444"/>
    <lineage>
        <taxon>Bacteria</taxon>
        <taxon>Pseudomonadati</taxon>
        <taxon>Pseudomonadota</taxon>
        <taxon>Alphaproteobacteria</taxon>
        <taxon>Sphingomonadales</taxon>
        <taxon>Sphingomonadaceae</taxon>
        <taxon>Novosphingobium</taxon>
    </lineage>
</organism>
<evidence type="ECO:0000259" key="2">
    <source>
        <dbReference type="Pfam" id="PF13579"/>
    </source>
</evidence>
<dbReference type="EC" id="2.4.-.-" evidence="3"/>
<dbReference type="GO" id="GO:0016757">
    <property type="term" value="F:glycosyltransferase activity"/>
    <property type="evidence" value="ECO:0007669"/>
    <property type="project" value="UniProtKB-KW"/>
</dbReference>
<accession>A0ABV7IW85</accession>
<sequence length="369" mass="38088">MTARHILIPIHDFSAGGTEIIAFRLAEAWLARGRRVTILAGARDGPMAARVPAGAAVEMLAPPIPRSPVSRLRLGAPMAEAARRLAPDVVFLPGNFHFILARALRAAMPGIPVVAKISNPLIPAHAAAPVRALAAFVLRRLTFGISHLCAMSDGLAGDCRALLGAIPVSTIHDPFLDDDAPIIARPGSSADGPLRLVGIGRLEPQKDWPLAMAAVKALSARRPCSLVIHGEGALRPRLEAEIARLGLAGRVTLPGFCADVNAALDAADLLLVSSAYEGGPAVAVEALARGVPFAATDCSHFLRDLVVTPGVGTLAKAAGPQALAEAVAAQAARPFPDAAAIESAVARSRLTPAVEAWLAVFDRLAGAGD</sequence>
<evidence type="ECO:0000313" key="3">
    <source>
        <dbReference type="EMBL" id="MFC3174846.1"/>
    </source>
</evidence>
<gene>
    <name evidence="3" type="ORF">ACFOD9_11355</name>
</gene>
<dbReference type="Pfam" id="PF13579">
    <property type="entry name" value="Glyco_trans_4_4"/>
    <property type="match status" value="1"/>
</dbReference>
<dbReference type="SUPFAM" id="SSF53756">
    <property type="entry name" value="UDP-Glycosyltransferase/glycogen phosphorylase"/>
    <property type="match status" value="1"/>
</dbReference>
<keyword evidence="4" id="KW-1185">Reference proteome</keyword>